<evidence type="ECO:0000313" key="6">
    <source>
        <dbReference type="Proteomes" id="UP001178507"/>
    </source>
</evidence>
<dbReference type="SMART" id="SM00825">
    <property type="entry name" value="PKS_KS"/>
    <property type="match status" value="1"/>
</dbReference>
<keyword evidence="6" id="KW-1185">Reference proteome</keyword>
<evidence type="ECO:0000256" key="3">
    <source>
        <dbReference type="SAM" id="MobiDB-lite"/>
    </source>
</evidence>
<dbReference type="InterPro" id="IPR014030">
    <property type="entry name" value="Ketoacyl_synth_N"/>
</dbReference>
<dbReference type="PANTHER" id="PTHR43775:SF37">
    <property type="entry name" value="SI:DKEY-61P9.11"/>
    <property type="match status" value="1"/>
</dbReference>
<feature type="region of interest" description="Disordered" evidence="3">
    <location>
        <begin position="293"/>
        <end position="340"/>
    </location>
</feature>
<evidence type="ECO:0000259" key="4">
    <source>
        <dbReference type="PROSITE" id="PS52004"/>
    </source>
</evidence>
<name>A0AA36JTZ8_9DINO</name>
<dbReference type="InterPro" id="IPR016039">
    <property type="entry name" value="Thiolase-like"/>
</dbReference>
<keyword evidence="2" id="KW-0597">Phosphoprotein</keyword>
<feature type="domain" description="Ketosynthase family 3 (KS3)" evidence="4">
    <location>
        <begin position="67"/>
        <end position="340"/>
    </location>
</feature>
<organism evidence="5 6">
    <name type="scientific">Effrenium voratum</name>
    <dbReference type="NCBI Taxonomy" id="2562239"/>
    <lineage>
        <taxon>Eukaryota</taxon>
        <taxon>Sar</taxon>
        <taxon>Alveolata</taxon>
        <taxon>Dinophyceae</taxon>
        <taxon>Suessiales</taxon>
        <taxon>Symbiodiniaceae</taxon>
        <taxon>Effrenium</taxon>
    </lineage>
</organism>
<dbReference type="Proteomes" id="UP001178507">
    <property type="component" value="Unassembled WGS sequence"/>
</dbReference>
<dbReference type="AlphaFoldDB" id="A0AA36JTZ8"/>
<dbReference type="PROSITE" id="PS52004">
    <property type="entry name" value="KS3_2"/>
    <property type="match status" value="1"/>
</dbReference>
<comment type="caution">
    <text evidence="5">The sequence shown here is derived from an EMBL/GenBank/DDBJ whole genome shotgun (WGS) entry which is preliminary data.</text>
</comment>
<dbReference type="GO" id="GO:0004312">
    <property type="term" value="F:fatty acid synthase activity"/>
    <property type="evidence" value="ECO:0007669"/>
    <property type="project" value="TreeGrafter"/>
</dbReference>
<evidence type="ECO:0000256" key="1">
    <source>
        <dbReference type="ARBA" id="ARBA00022450"/>
    </source>
</evidence>
<reference evidence="5" key="1">
    <citation type="submission" date="2023-08" db="EMBL/GenBank/DDBJ databases">
        <authorList>
            <person name="Chen Y."/>
            <person name="Shah S."/>
            <person name="Dougan E. K."/>
            <person name="Thang M."/>
            <person name="Chan C."/>
        </authorList>
    </citation>
    <scope>NUCLEOTIDE SEQUENCE</scope>
</reference>
<dbReference type="GO" id="GO:0006633">
    <property type="term" value="P:fatty acid biosynthetic process"/>
    <property type="evidence" value="ECO:0007669"/>
    <property type="project" value="TreeGrafter"/>
</dbReference>
<protein>
    <recommendedName>
        <fullName evidence="4">Ketosynthase family 3 (KS3) domain-containing protein</fullName>
    </recommendedName>
</protein>
<evidence type="ECO:0000313" key="5">
    <source>
        <dbReference type="EMBL" id="CAJ1411493.1"/>
    </source>
</evidence>
<dbReference type="EMBL" id="CAUJNA010003878">
    <property type="protein sequence ID" value="CAJ1411493.1"/>
    <property type="molecule type" value="Genomic_DNA"/>
</dbReference>
<dbReference type="SUPFAM" id="SSF53901">
    <property type="entry name" value="Thiolase-like"/>
    <property type="match status" value="1"/>
</dbReference>
<feature type="compositionally biased region" description="Polar residues" evidence="3">
    <location>
        <begin position="17"/>
        <end position="30"/>
    </location>
</feature>
<dbReference type="InterPro" id="IPR050091">
    <property type="entry name" value="PKS_NRPS_Biosynth_Enz"/>
</dbReference>
<keyword evidence="1" id="KW-0596">Phosphopantetheine</keyword>
<dbReference type="Pfam" id="PF00109">
    <property type="entry name" value="ketoacyl-synt"/>
    <property type="match status" value="1"/>
</dbReference>
<dbReference type="PANTHER" id="PTHR43775">
    <property type="entry name" value="FATTY ACID SYNTHASE"/>
    <property type="match status" value="1"/>
</dbReference>
<dbReference type="Gene3D" id="3.40.47.10">
    <property type="match status" value="1"/>
</dbReference>
<feature type="region of interest" description="Disordered" evidence="3">
    <location>
        <begin position="1"/>
        <end position="32"/>
    </location>
</feature>
<dbReference type="InterPro" id="IPR020841">
    <property type="entry name" value="PKS_Beta-ketoAc_synthase_dom"/>
</dbReference>
<sequence>MVRSTGPRSNRRVNPSKAASLSGTRESQPRLTPPAQVLQDWALEQAAAETPLEGPLQRLQDHLFCQGPKLVLPSRALHAPGAWQAEAWLGAQVAGPDLVLEARSRWDHGDFFDPRPDAWREGRTYCRHAGFLDGLDLFDCRAFNVSQREAESMEPRQRQALEVAYESMHAAGFRRGRAVCGAGIYVGAENCSEWTSLQTATSFTATGMASSILAGRISFVLGLKGPAVALDTGDCSGLTAVHFGAKARGRLRTRVLLLHRYLGDAFSEAVGSETGGESPVALRAVLHLRRRRSGAGAGGGHGRGGAEEREATGDGADPEGFLEAVSLQHLGQTARPDDRI</sequence>
<evidence type="ECO:0000256" key="2">
    <source>
        <dbReference type="ARBA" id="ARBA00022553"/>
    </source>
</evidence>
<accession>A0AA36JTZ8</accession>
<proteinExistence type="predicted"/>
<gene>
    <name evidence="5" type="ORF">EVOR1521_LOCUS32047</name>
</gene>